<dbReference type="EMBL" id="JAWXXV010000001">
    <property type="protein sequence ID" value="MDX5986064.1"/>
    <property type="molecule type" value="Genomic_DNA"/>
</dbReference>
<gene>
    <name evidence="1" type="ORF">SIL82_17540</name>
</gene>
<protein>
    <submittedName>
        <fullName evidence="1">Transposase</fullName>
    </submittedName>
</protein>
<dbReference type="Proteomes" id="UP001279660">
    <property type="component" value="Unassembled WGS sequence"/>
</dbReference>
<proteinExistence type="predicted"/>
<evidence type="ECO:0000313" key="2">
    <source>
        <dbReference type="Proteomes" id="UP001279660"/>
    </source>
</evidence>
<organism evidence="1 2">
    <name type="scientific">Sphingomonas echinoides</name>
    <dbReference type="NCBI Taxonomy" id="59803"/>
    <lineage>
        <taxon>Bacteria</taxon>
        <taxon>Pseudomonadati</taxon>
        <taxon>Pseudomonadota</taxon>
        <taxon>Alphaproteobacteria</taxon>
        <taxon>Sphingomonadales</taxon>
        <taxon>Sphingomonadaceae</taxon>
        <taxon>Sphingomonas</taxon>
    </lineage>
</organism>
<keyword evidence="2" id="KW-1185">Reference proteome</keyword>
<dbReference type="RefSeq" id="WP_010406836.1">
    <property type="nucleotide sequence ID" value="NZ_JAWXXV010000001.1"/>
</dbReference>
<sequence>MPRVLDPGSGDAIGLDDLVAALDATPFDARDEDSLAALGPLLARLGRNRDFLADLVIAELEDRCSGQSSGNTYGAQVFLLRPANGRYVLRANFWPARNDAVVRASGTAPFFYDLPHDHNFSFLTVGYQGPGYWSDYYDYDVDAVTGLPGESADLRFVERSRLEPGKVLLYRARRDVHRQLPPDSLSVSLNILAYDRAQPWCDQFRFDVEAGTIAEGLTTAPSEALVALAVHYAGEEGLALTEDLAKRHPAARMRVTALRALASREPGRAERDAVWARGLDDPDAYVAGYARRALFGPNRI</sequence>
<reference evidence="1 2" key="1">
    <citation type="submission" date="2023-11" db="EMBL/GenBank/DDBJ databases">
        <title>MicrobeMod: A computational toolkit for identifying prokaryotic methylation and restriction-modification with nanopore sequencing.</title>
        <authorList>
            <person name="Crits-Christoph A."/>
            <person name="Kang S.C."/>
            <person name="Lee H."/>
            <person name="Ostrov N."/>
        </authorList>
    </citation>
    <scope>NUCLEOTIDE SEQUENCE [LARGE SCALE GENOMIC DNA]</scope>
    <source>
        <strain evidence="1 2">ATCC 14820</strain>
    </source>
</reference>
<name>A0ABU4PRN1_9SPHN</name>
<evidence type="ECO:0000313" key="1">
    <source>
        <dbReference type="EMBL" id="MDX5986064.1"/>
    </source>
</evidence>
<comment type="caution">
    <text evidence="1">The sequence shown here is derived from an EMBL/GenBank/DDBJ whole genome shotgun (WGS) entry which is preliminary data.</text>
</comment>
<accession>A0ABU4PRN1</accession>